<feature type="binding site" evidence="8">
    <location>
        <begin position="8"/>
        <end position="10"/>
    </location>
    <ligand>
        <name>4-CDP-2-C-methyl-D-erythritol 2-phosphate</name>
        <dbReference type="ChEBI" id="CHEBI:57919"/>
    </ligand>
</feature>
<dbReference type="CDD" id="cd00554">
    <property type="entry name" value="MECDP_synthase"/>
    <property type="match status" value="1"/>
</dbReference>
<comment type="cofactor">
    <cofactor evidence="8">
        <name>a divalent metal cation</name>
        <dbReference type="ChEBI" id="CHEBI:60240"/>
    </cofactor>
    <text evidence="8">Binds 1 divalent metal cation per subunit.</text>
</comment>
<feature type="binding site" evidence="8">
    <location>
        <begin position="61"/>
        <end position="65"/>
    </location>
    <ligand>
        <name>4-CDP-2-C-methyl-D-erythritol 2-phosphate</name>
        <dbReference type="ChEBI" id="CHEBI:57919"/>
    </ligand>
</feature>
<comment type="catalytic activity">
    <reaction evidence="1 8 9">
        <text>4-CDP-2-C-methyl-D-erythritol 2-phosphate = 2-C-methyl-D-erythritol 2,4-cyclic diphosphate + CMP</text>
        <dbReference type="Rhea" id="RHEA:23864"/>
        <dbReference type="ChEBI" id="CHEBI:57919"/>
        <dbReference type="ChEBI" id="CHEBI:58483"/>
        <dbReference type="ChEBI" id="CHEBI:60377"/>
        <dbReference type="EC" id="4.6.1.12"/>
    </reaction>
</comment>
<dbReference type="NCBIfam" id="TIGR00151">
    <property type="entry name" value="ispF"/>
    <property type="match status" value="1"/>
</dbReference>
<dbReference type="GO" id="GO:0046872">
    <property type="term" value="F:metal ion binding"/>
    <property type="evidence" value="ECO:0007669"/>
    <property type="project" value="UniProtKB-KW"/>
</dbReference>
<dbReference type="STRING" id="142842.SAMN02745118_02517"/>
<dbReference type="PANTHER" id="PTHR43181">
    <property type="entry name" value="2-C-METHYL-D-ERYTHRITOL 2,4-CYCLODIPHOSPHATE SYNTHASE, CHLOROPLASTIC"/>
    <property type="match status" value="1"/>
</dbReference>
<evidence type="ECO:0000256" key="6">
    <source>
        <dbReference type="ARBA" id="ARBA00023229"/>
    </source>
</evidence>
<dbReference type="GO" id="GO:0008685">
    <property type="term" value="F:2-C-methyl-D-erythritol 2,4-cyclodiphosphate synthase activity"/>
    <property type="evidence" value="ECO:0007669"/>
    <property type="project" value="UniProtKB-UniRule"/>
</dbReference>
<comment type="pathway">
    <text evidence="2 8">Isoprenoid biosynthesis; isopentenyl diphosphate biosynthesis via DXP pathway; isopentenyl diphosphate from 1-deoxy-D-xylulose 5-phosphate: step 4/6.</text>
</comment>
<feature type="binding site" evidence="8">
    <location>
        <position position="42"/>
    </location>
    <ligand>
        <name>a divalent metal cation</name>
        <dbReference type="ChEBI" id="CHEBI:60240"/>
    </ligand>
</feature>
<evidence type="ECO:0000313" key="12">
    <source>
        <dbReference type="Proteomes" id="UP000190625"/>
    </source>
</evidence>
<dbReference type="PANTHER" id="PTHR43181:SF1">
    <property type="entry name" value="2-C-METHYL-D-ERYTHRITOL 2,4-CYCLODIPHOSPHATE SYNTHASE, CHLOROPLASTIC"/>
    <property type="match status" value="1"/>
</dbReference>
<evidence type="ECO:0000256" key="9">
    <source>
        <dbReference type="RuleBase" id="RU004395"/>
    </source>
</evidence>
<feature type="binding site" evidence="8">
    <location>
        <position position="139"/>
    </location>
    <ligand>
        <name>4-CDP-2-C-methyl-D-erythritol 2-phosphate</name>
        <dbReference type="ChEBI" id="CHEBI:57919"/>
    </ligand>
</feature>
<protein>
    <recommendedName>
        <fullName evidence="4 8">2-C-methyl-D-erythritol 2,4-cyclodiphosphate synthase</fullName>
        <shortName evidence="8">MECDP-synthase</shortName>
        <shortName evidence="8">MECPP-synthase</shortName>
        <shortName evidence="8">MECPS</shortName>
        <ecNumber evidence="4 8">4.6.1.12</ecNumber>
    </recommendedName>
</protein>
<evidence type="ECO:0000256" key="4">
    <source>
        <dbReference type="ARBA" id="ARBA00012579"/>
    </source>
</evidence>
<dbReference type="SUPFAM" id="SSF69765">
    <property type="entry name" value="IpsF-like"/>
    <property type="match status" value="1"/>
</dbReference>
<dbReference type="EMBL" id="FUWM01000026">
    <property type="protein sequence ID" value="SKA01506.1"/>
    <property type="molecule type" value="Genomic_DNA"/>
</dbReference>
<accession>A0A1T4QD11</accession>
<feature type="site" description="Transition state stabilizer" evidence="8">
    <location>
        <position position="133"/>
    </location>
</feature>
<sequence length="155" mass="16682">MRVGIGYDVHRLVNGEKLILGGVNIDHALGLKGHSDADVLVHAIMDAILGAIGAGDIGKHFPDSDSTYKDISSLRLLKKVQELLLEQDYEVNNLDATIIAQEPKLAPYLAQMKEKIANVLNISIIRINLKATTTEGLGFTGNKEGIAVQAIVSVE</sequence>
<dbReference type="FunFam" id="3.30.1330.50:FF:000001">
    <property type="entry name" value="2-C-methyl-D-erythritol 2,4-cyclodiphosphate synthase"/>
    <property type="match status" value="1"/>
</dbReference>
<dbReference type="UniPathway" id="UPA00056">
    <property type="reaction ID" value="UER00095"/>
</dbReference>
<comment type="caution">
    <text evidence="8">Lacks conserved residue(s) required for the propagation of feature annotation.</text>
</comment>
<feature type="binding site" evidence="8">
    <location>
        <begin position="34"/>
        <end position="35"/>
    </location>
    <ligand>
        <name>4-CDP-2-C-methyl-D-erythritol 2-phosphate</name>
        <dbReference type="ChEBI" id="CHEBI:57919"/>
    </ligand>
</feature>
<keyword evidence="6 8" id="KW-0414">Isoprene biosynthesis</keyword>
<evidence type="ECO:0000256" key="7">
    <source>
        <dbReference type="ARBA" id="ARBA00023239"/>
    </source>
</evidence>
<dbReference type="HAMAP" id="MF_00107">
    <property type="entry name" value="IspF"/>
    <property type="match status" value="1"/>
</dbReference>
<feature type="binding site" evidence="8">
    <location>
        <position position="8"/>
    </location>
    <ligand>
        <name>a divalent metal cation</name>
        <dbReference type="ChEBI" id="CHEBI:60240"/>
    </ligand>
</feature>
<name>A0A1T4QD11_9FIRM</name>
<evidence type="ECO:0000259" key="10">
    <source>
        <dbReference type="Pfam" id="PF02542"/>
    </source>
</evidence>
<proteinExistence type="inferred from homology"/>
<organism evidence="11 12">
    <name type="scientific">Selenihalanaerobacter shriftii</name>
    <dbReference type="NCBI Taxonomy" id="142842"/>
    <lineage>
        <taxon>Bacteria</taxon>
        <taxon>Bacillati</taxon>
        <taxon>Bacillota</taxon>
        <taxon>Clostridia</taxon>
        <taxon>Halanaerobiales</taxon>
        <taxon>Halobacteroidaceae</taxon>
        <taxon>Selenihalanaerobacter</taxon>
    </lineage>
</organism>
<dbReference type="Pfam" id="PF02542">
    <property type="entry name" value="YgbB"/>
    <property type="match status" value="1"/>
</dbReference>
<dbReference type="EC" id="4.6.1.12" evidence="4 8"/>
<dbReference type="PROSITE" id="PS01350">
    <property type="entry name" value="ISPF"/>
    <property type="match status" value="1"/>
</dbReference>
<evidence type="ECO:0000256" key="5">
    <source>
        <dbReference type="ARBA" id="ARBA00022723"/>
    </source>
</evidence>
<keyword evidence="12" id="KW-1185">Reference proteome</keyword>
<feature type="site" description="Transition state stabilizer" evidence="8">
    <location>
        <position position="34"/>
    </location>
</feature>
<dbReference type="Proteomes" id="UP000190625">
    <property type="component" value="Unassembled WGS sequence"/>
</dbReference>
<comment type="similarity">
    <text evidence="3 8 9">Belongs to the IspF family.</text>
</comment>
<dbReference type="AlphaFoldDB" id="A0A1T4QD11"/>
<gene>
    <name evidence="8" type="primary">ispF</name>
    <name evidence="11" type="ORF">SAMN02745118_02517</name>
</gene>
<feature type="binding site" evidence="8">
    <location>
        <begin position="132"/>
        <end position="135"/>
    </location>
    <ligand>
        <name>4-CDP-2-C-methyl-D-erythritol 2-phosphate</name>
        <dbReference type="ChEBI" id="CHEBI:57919"/>
    </ligand>
</feature>
<evidence type="ECO:0000256" key="8">
    <source>
        <dbReference type="HAMAP-Rule" id="MF_00107"/>
    </source>
</evidence>
<dbReference type="InterPro" id="IPR003526">
    <property type="entry name" value="MECDP_synthase"/>
</dbReference>
<keyword evidence="7 8" id="KW-0456">Lyase</keyword>
<dbReference type="InterPro" id="IPR036571">
    <property type="entry name" value="MECDP_synthase_sf"/>
</dbReference>
<evidence type="ECO:0000256" key="2">
    <source>
        <dbReference type="ARBA" id="ARBA00004709"/>
    </source>
</evidence>
<feature type="binding site" evidence="8">
    <location>
        <begin position="56"/>
        <end position="58"/>
    </location>
    <ligand>
        <name>4-CDP-2-C-methyl-D-erythritol 2-phosphate</name>
        <dbReference type="ChEBI" id="CHEBI:57919"/>
    </ligand>
</feature>
<dbReference type="GO" id="GO:0016114">
    <property type="term" value="P:terpenoid biosynthetic process"/>
    <property type="evidence" value="ECO:0007669"/>
    <property type="project" value="InterPro"/>
</dbReference>
<feature type="binding site" evidence="8">
    <location>
        <position position="10"/>
    </location>
    <ligand>
        <name>a divalent metal cation</name>
        <dbReference type="ChEBI" id="CHEBI:60240"/>
    </ligand>
</feature>
<dbReference type="Gene3D" id="3.30.1330.50">
    <property type="entry name" value="2-C-methyl-D-erythritol 2,4-cyclodiphosphate synthase"/>
    <property type="match status" value="1"/>
</dbReference>
<dbReference type="RefSeq" id="WP_078810940.1">
    <property type="nucleotide sequence ID" value="NZ_FUWM01000026.1"/>
</dbReference>
<dbReference type="GO" id="GO:0019288">
    <property type="term" value="P:isopentenyl diphosphate biosynthetic process, methylerythritol 4-phosphate pathway"/>
    <property type="evidence" value="ECO:0007669"/>
    <property type="project" value="UniProtKB-UniRule"/>
</dbReference>
<comment type="subunit">
    <text evidence="8">Homotrimer.</text>
</comment>
<evidence type="ECO:0000313" key="11">
    <source>
        <dbReference type="EMBL" id="SKA01506.1"/>
    </source>
</evidence>
<reference evidence="12" key="1">
    <citation type="submission" date="2017-02" db="EMBL/GenBank/DDBJ databases">
        <authorList>
            <person name="Varghese N."/>
            <person name="Submissions S."/>
        </authorList>
    </citation>
    <scope>NUCLEOTIDE SEQUENCE [LARGE SCALE GENOMIC DNA]</scope>
    <source>
        <strain evidence="12">ATCC BAA-73</strain>
    </source>
</reference>
<comment type="function">
    <text evidence="8">Involved in the biosynthesis of isopentenyl diphosphate (IPP) and dimethylallyl diphosphate (DMAPP), two major building blocks of isoprenoid compounds. Catalyzes the conversion of 4-diphosphocytidyl-2-C-methyl-D-erythritol 2-phosphate (CDP-ME2P) to 2-C-methyl-D-erythritol 2,4-cyclodiphosphate (ME-CPP) with a corresponding release of cytidine 5-monophosphate (CMP).</text>
</comment>
<evidence type="ECO:0000256" key="1">
    <source>
        <dbReference type="ARBA" id="ARBA00000200"/>
    </source>
</evidence>
<evidence type="ECO:0000256" key="3">
    <source>
        <dbReference type="ARBA" id="ARBA00008480"/>
    </source>
</evidence>
<feature type="domain" description="2-C-methyl-D-erythritol 2,4-cyclodiphosphate synthase" evidence="10">
    <location>
        <begin position="1"/>
        <end position="154"/>
    </location>
</feature>
<dbReference type="InterPro" id="IPR020555">
    <property type="entry name" value="MECDP_synthase_CS"/>
</dbReference>
<keyword evidence="5 8" id="KW-0479">Metal-binding</keyword>